<dbReference type="AlphaFoldDB" id="A0A1M6H0B9"/>
<dbReference type="STRING" id="1121955.SAMN02745146_2468"/>
<keyword evidence="1" id="KW-0732">Signal</keyword>
<sequence length="193" mass="22238">MFLPRLLLFILLWTTPFLSTAQWAITQWVNTRIDDQLLVQLPYKTSPELDKKDPGTKIFTTETENIVLVVGSVDLRYSPKYSSTNTVTVESLNKSFNRILRSQTKALKGFDMKLIAQSNTLFANAPARAVRFSFVDEVRNQPAYLDFIYLWRGDNIYLLACAYRLPETVDTVQDRNRFLKSVTFDEAIPAKEL</sequence>
<gene>
    <name evidence="2" type="ORF">SAMN02745146_2468</name>
</gene>
<evidence type="ECO:0000313" key="2">
    <source>
        <dbReference type="EMBL" id="SHJ15615.1"/>
    </source>
</evidence>
<evidence type="ECO:0008006" key="4">
    <source>
        <dbReference type="Google" id="ProtNLM"/>
    </source>
</evidence>
<dbReference type="RefSeq" id="WP_143164105.1">
    <property type="nucleotide sequence ID" value="NZ_FQYN01000004.1"/>
</dbReference>
<dbReference type="Proteomes" id="UP000184418">
    <property type="component" value="Unassembled WGS sequence"/>
</dbReference>
<organism evidence="2 3">
    <name type="scientific">Hymenobacter daecheongensis DSM 21074</name>
    <dbReference type="NCBI Taxonomy" id="1121955"/>
    <lineage>
        <taxon>Bacteria</taxon>
        <taxon>Pseudomonadati</taxon>
        <taxon>Bacteroidota</taxon>
        <taxon>Cytophagia</taxon>
        <taxon>Cytophagales</taxon>
        <taxon>Hymenobacteraceae</taxon>
        <taxon>Hymenobacter</taxon>
    </lineage>
</organism>
<feature type="signal peptide" evidence="1">
    <location>
        <begin position="1"/>
        <end position="21"/>
    </location>
</feature>
<keyword evidence="3" id="KW-1185">Reference proteome</keyword>
<evidence type="ECO:0000256" key="1">
    <source>
        <dbReference type="SAM" id="SignalP"/>
    </source>
</evidence>
<protein>
    <recommendedName>
        <fullName evidence="4">DUF1795 domain-containing protein</fullName>
    </recommendedName>
</protein>
<accession>A0A1M6H0B9</accession>
<evidence type="ECO:0000313" key="3">
    <source>
        <dbReference type="Proteomes" id="UP000184418"/>
    </source>
</evidence>
<reference evidence="2 3" key="1">
    <citation type="submission" date="2016-11" db="EMBL/GenBank/DDBJ databases">
        <authorList>
            <person name="Jaros S."/>
            <person name="Januszkiewicz K."/>
            <person name="Wedrychowicz H."/>
        </authorList>
    </citation>
    <scope>NUCLEOTIDE SEQUENCE [LARGE SCALE GENOMIC DNA]</scope>
    <source>
        <strain evidence="2 3">DSM 21074</strain>
    </source>
</reference>
<dbReference type="OrthoDB" id="882565at2"/>
<name>A0A1M6H0B9_9BACT</name>
<feature type="chain" id="PRO_5012229316" description="DUF1795 domain-containing protein" evidence="1">
    <location>
        <begin position="22"/>
        <end position="193"/>
    </location>
</feature>
<proteinExistence type="predicted"/>
<dbReference type="EMBL" id="FQYN01000004">
    <property type="protein sequence ID" value="SHJ15615.1"/>
    <property type="molecule type" value="Genomic_DNA"/>
</dbReference>